<evidence type="ECO:0000256" key="1">
    <source>
        <dbReference type="ARBA" id="ARBA00004417"/>
    </source>
</evidence>
<comment type="similarity">
    <text evidence="2">Belongs to the ABC transporter superfamily.</text>
</comment>
<dbReference type="SUPFAM" id="SSF52540">
    <property type="entry name" value="P-loop containing nucleoside triphosphate hydrolases"/>
    <property type="match status" value="1"/>
</dbReference>
<protein>
    <submittedName>
        <fullName evidence="11">Spermidine/putrescine ABC transporter ATPase</fullName>
    </submittedName>
</protein>
<comment type="subcellular location">
    <subcellularLocation>
        <location evidence="1">Cell inner membrane</location>
        <topology evidence="1">Peripheral membrane protein</topology>
    </subcellularLocation>
</comment>
<evidence type="ECO:0000256" key="4">
    <source>
        <dbReference type="ARBA" id="ARBA00022475"/>
    </source>
</evidence>
<name>U4V3H2_9HYPH</name>
<dbReference type="Gene3D" id="3.40.50.300">
    <property type="entry name" value="P-loop containing nucleotide triphosphate hydrolases"/>
    <property type="match status" value="1"/>
</dbReference>
<gene>
    <name evidence="11" type="ORF">Q644_09990</name>
</gene>
<keyword evidence="3" id="KW-0813">Transport</keyword>
<organism evidence="11 12">
    <name type="scientific">Brucella intermedia 229E</name>
    <dbReference type="NCBI Taxonomy" id="1337887"/>
    <lineage>
        <taxon>Bacteria</taxon>
        <taxon>Pseudomonadati</taxon>
        <taxon>Pseudomonadota</taxon>
        <taxon>Alphaproteobacteria</taxon>
        <taxon>Hyphomicrobiales</taxon>
        <taxon>Brucellaceae</taxon>
        <taxon>Brucella/Ochrobactrum group</taxon>
        <taxon>Brucella</taxon>
    </lineage>
</organism>
<sequence>MLQSNLHGCAENIKSAGDPGEEPLMPAFLEVADARVRYGNNEVLKGVNLSVKKGEFVALLGSSGCGKTTLLRAIAGFNMPSGGAIRLNGKDVTRLPPDKRGMALVFQSYALWPHMTVAQNMGYGLRIRGVAKETIKQKVDDVARLLGLDALLERKPAALSGGQRQRVALGRALAIQPDILLLDEPLSNLDARIRLSVRHEISALQRRLGITAVHVTHDREEAMVMADRIVILNNGEIAQAGAPEEVYNHPASDFVAAFMGAENLIEVPIQIKADRIEIAAGANNKASTISAGRRNLSDGPASARFRSEAARLTKPGGADPDSPTAELVLNGTVEQTTYPGGLWRHMIRVGGDRHIMVDAQESHQPGGANVEIRHTGSCPVFVRQIVPWL</sequence>
<dbReference type="PANTHER" id="PTHR43875">
    <property type="entry name" value="MALTODEXTRIN IMPORT ATP-BINDING PROTEIN MSMX"/>
    <property type="match status" value="1"/>
</dbReference>
<evidence type="ECO:0000313" key="12">
    <source>
        <dbReference type="Proteomes" id="UP000016842"/>
    </source>
</evidence>
<evidence type="ECO:0000256" key="8">
    <source>
        <dbReference type="ARBA" id="ARBA00023136"/>
    </source>
</evidence>
<dbReference type="PANTHER" id="PTHR43875:SF15">
    <property type="entry name" value="TREHALOSE IMPORT ATP-BINDING PROTEIN SUGC"/>
    <property type="match status" value="1"/>
</dbReference>
<dbReference type="GO" id="GO:0055052">
    <property type="term" value="C:ATP-binding cassette (ABC) transporter complex, substrate-binding subunit-containing"/>
    <property type="evidence" value="ECO:0007669"/>
    <property type="project" value="TreeGrafter"/>
</dbReference>
<dbReference type="PATRIC" id="fig|1337887.3.peg.5471"/>
<dbReference type="InterPro" id="IPR047641">
    <property type="entry name" value="ABC_transpr_MalK/UgpC-like"/>
</dbReference>
<evidence type="ECO:0000259" key="10">
    <source>
        <dbReference type="PROSITE" id="PS50893"/>
    </source>
</evidence>
<keyword evidence="6" id="KW-0067">ATP-binding</keyword>
<keyword evidence="5" id="KW-0547">Nucleotide-binding</keyword>
<evidence type="ECO:0000256" key="6">
    <source>
        <dbReference type="ARBA" id="ARBA00022840"/>
    </source>
</evidence>
<evidence type="ECO:0000256" key="5">
    <source>
        <dbReference type="ARBA" id="ARBA00022741"/>
    </source>
</evidence>
<evidence type="ECO:0000256" key="3">
    <source>
        <dbReference type="ARBA" id="ARBA00022448"/>
    </source>
</evidence>
<dbReference type="GO" id="GO:0140359">
    <property type="term" value="F:ABC-type transporter activity"/>
    <property type="evidence" value="ECO:0007669"/>
    <property type="project" value="UniProtKB-ARBA"/>
</dbReference>
<keyword evidence="8" id="KW-0472">Membrane</keyword>
<comment type="function">
    <text evidence="9">Probably part of an ABC transporter complex. Probably Responsible for energy coupling to the transport system.</text>
</comment>
<dbReference type="InterPro" id="IPR017871">
    <property type="entry name" value="ABC_transporter-like_CS"/>
</dbReference>
<proteinExistence type="inferred from homology"/>
<reference evidence="11 12" key="1">
    <citation type="journal article" date="2014" name="FEMS Microbiol. Lett.">
        <title>Genome sequencing analysis reveals virulence-related gene content of Ochrobactrum intermedium strain 229E, a urease-positive strain isolated from the human gastric niche.</title>
        <authorList>
            <person name="Kulkarni G.J."/>
            <person name="Shetty S."/>
            <person name="Dharne M.S."/>
            <person name="Shouche Y.S."/>
        </authorList>
    </citation>
    <scope>NUCLEOTIDE SEQUENCE [LARGE SCALE GENOMIC DNA]</scope>
    <source>
        <strain evidence="11 12">229E</strain>
    </source>
</reference>
<dbReference type="GO" id="GO:0016887">
    <property type="term" value="F:ATP hydrolysis activity"/>
    <property type="evidence" value="ECO:0007669"/>
    <property type="project" value="InterPro"/>
</dbReference>
<dbReference type="SMART" id="SM00382">
    <property type="entry name" value="AAA"/>
    <property type="match status" value="1"/>
</dbReference>
<keyword evidence="7" id="KW-1278">Translocase</keyword>
<dbReference type="InterPro" id="IPR027417">
    <property type="entry name" value="P-loop_NTPase"/>
</dbReference>
<evidence type="ECO:0000256" key="9">
    <source>
        <dbReference type="ARBA" id="ARBA00055162"/>
    </source>
</evidence>
<dbReference type="FunFam" id="3.40.50.300:FF:000042">
    <property type="entry name" value="Maltose/maltodextrin ABC transporter, ATP-binding protein"/>
    <property type="match status" value="1"/>
</dbReference>
<evidence type="ECO:0000313" key="11">
    <source>
        <dbReference type="EMBL" id="ERL99607.1"/>
    </source>
</evidence>
<accession>U4V3H2</accession>
<dbReference type="AlphaFoldDB" id="U4V3H2"/>
<dbReference type="Proteomes" id="UP000016842">
    <property type="component" value="Unassembled WGS sequence"/>
</dbReference>
<evidence type="ECO:0000256" key="2">
    <source>
        <dbReference type="ARBA" id="ARBA00005417"/>
    </source>
</evidence>
<dbReference type="InterPro" id="IPR003593">
    <property type="entry name" value="AAA+_ATPase"/>
</dbReference>
<dbReference type="Pfam" id="PF00005">
    <property type="entry name" value="ABC_tran"/>
    <property type="match status" value="1"/>
</dbReference>
<feature type="domain" description="ABC transporter" evidence="10">
    <location>
        <begin position="29"/>
        <end position="259"/>
    </location>
</feature>
<evidence type="ECO:0000256" key="7">
    <source>
        <dbReference type="ARBA" id="ARBA00022967"/>
    </source>
</evidence>
<keyword evidence="4" id="KW-1003">Cell membrane</keyword>
<dbReference type="EMBL" id="ASXJ01000372">
    <property type="protein sequence ID" value="ERL99607.1"/>
    <property type="molecule type" value="Genomic_DNA"/>
</dbReference>
<dbReference type="PROSITE" id="PS50893">
    <property type="entry name" value="ABC_TRANSPORTER_2"/>
    <property type="match status" value="1"/>
</dbReference>
<comment type="caution">
    <text evidence="11">The sequence shown here is derived from an EMBL/GenBank/DDBJ whole genome shotgun (WGS) entry which is preliminary data.</text>
</comment>
<dbReference type="InterPro" id="IPR003439">
    <property type="entry name" value="ABC_transporter-like_ATP-bd"/>
</dbReference>
<dbReference type="PROSITE" id="PS00211">
    <property type="entry name" value="ABC_TRANSPORTER_1"/>
    <property type="match status" value="1"/>
</dbReference>
<dbReference type="GO" id="GO:0005524">
    <property type="term" value="F:ATP binding"/>
    <property type="evidence" value="ECO:0007669"/>
    <property type="project" value="UniProtKB-KW"/>
</dbReference>